<comment type="similarity">
    <text evidence="3">Belongs to the protein kinase superfamily. Ser/Thr protein kinase family.</text>
</comment>
<dbReference type="Gene3D" id="3.80.10.10">
    <property type="entry name" value="Ribonuclease Inhibitor"/>
    <property type="match status" value="4"/>
</dbReference>
<keyword evidence="14 19" id="KW-1133">Transmembrane helix</keyword>
<dbReference type="GO" id="GO:0004674">
    <property type="term" value="F:protein serine/threonine kinase activity"/>
    <property type="evidence" value="ECO:0007669"/>
    <property type="project" value="UniProtKB-KW"/>
</dbReference>
<dbReference type="SUPFAM" id="SSF52047">
    <property type="entry name" value="RNI-like"/>
    <property type="match status" value="1"/>
</dbReference>
<comment type="subcellular location">
    <subcellularLocation>
        <location evidence="2">Cell membrane</location>
    </subcellularLocation>
    <subcellularLocation>
        <location evidence="1">Membrane</location>
        <topology evidence="1">Single-pass membrane protein</topology>
    </subcellularLocation>
</comment>
<keyword evidence="8 19" id="KW-0812">Transmembrane</keyword>
<keyword evidence="5" id="KW-0723">Serine/threonine-protein kinase</keyword>
<evidence type="ECO:0000259" key="21">
    <source>
        <dbReference type="PROSITE" id="PS50011"/>
    </source>
</evidence>
<evidence type="ECO:0000256" key="8">
    <source>
        <dbReference type="ARBA" id="ARBA00022692"/>
    </source>
</evidence>
<protein>
    <recommendedName>
        <fullName evidence="4">non-specific serine/threonine protein kinase</fullName>
        <ecNumber evidence="4">2.7.11.1</ecNumber>
    </recommendedName>
</protein>
<keyword evidence="11 17" id="KW-0547">Nucleotide-binding</keyword>
<dbReference type="Pfam" id="PF00069">
    <property type="entry name" value="Pkinase"/>
    <property type="match status" value="1"/>
</dbReference>
<evidence type="ECO:0000256" key="18">
    <source>
        <dbReference type="SAM" id="MobiDB-lite"/>
    </source>
</evidence>
<dbReference type="SMART" id="SM00220">
    <property type="entry name" value="S_TKc"/>
    <property type="match status" value="1"/>
</dbReference>
<keyword evidence="10" id="KW-0677">Repeat</keyword>
<name>A0A9D4V8T9_ADICA</name>
<dbReference type="FunFam" id="3.80.10.10:FF:000233">
    <property type="entry name" value="Leucine-rich repeat receptor-like protein kinase TDR"/>
    <property type="match status" value="1"/>
</dbReference>
<dbReference type="InterPro" id="IPR001611">
    <property type="entry name" value="Leu-rich_rpt"/>
</dbReference>
<feature type="chain" id="PRO_5038701681" description="non-specific serine/threonine protein kinase" evidence="20">
    <location>
        <begin position="31"/>
        <end position="1029"/>
    </location>
</feature>
<feature type="binding site" evidence="17">
    <location>
        <position position="735"/>
    </location>
    <ligand>
        <name>ATP</name>
        <dbReference type="ChEBI" id="CHEBI:30616"/>
    </ligand>
</feature>
<dbReference type="PROSITE" id="PS50011">
    <property type="entry name" value="PROTEIN_KINASE_DOM"/>
    <property type="match status" value="1"/>
</dbReference>
<evidence type="ECO:0000256" key="1">
    <source>
        <dbReference type="ARBA" id="ARBA00004167"/>
    </source>
</evidence>
<dbReference type="InterPro" id="IPR051716">
    <property type="entry name" value="Plant_RL_S/T_kinase"/>
</dbReference>
<dbReference type="SUPFAM" id="SSF56112">
    <property type="entry name" value="Protein kinase-like (PK-like)"/>
    <property type="match status" value="1"/>
</dbReference>
<evidence type="ECO:0000256" key="20">
    <source>
        <dbReference type="SAM" id="SignalP"/>
    </source>
</evidence>
<evidence type="ECO:0000256" key="12">
    <source>
        <dbReference type="ARBA" id="ARBA00022777"/>
    </source>
</evidence>
<dbReference type="Proteomes" id="UP000886520">
    <property type="component" value="Chromosome 2"/>
</dbReference>
<evidence type="ECO:0000256" key="19">
    <source>
        <dbReference type="SAM" id="Phobius"/>
    </source>
</evidence>
<keyword evidence="12" id="KW-0418">Kinase</keyword>
<keyword evidence="15 19" id="KW-0472">Membrane</keyword>
<evidence type="ECO:0000256" key="14">
    <source>
        <dbReference type="ARBA" id="ARBA00022989"/>
    </source>
</evidence>
<feature type="compositionally biased region" description="Basic and acidic residues" evidence="18">
    <location>
        <begin position="1020"/>
        <end position="1029"/>
    </location>
</feature>
<evidence type="ECO:0000256" key="15">
    <source>
        <dbReference type="ARBA" id="ARBA00023136"/>
    </source>
</evidence>
<dbReference type="PROSITE" id="PS00108">
    <property type="entry name" value="PROTEIN_KINASE_ST"/>
    <property type="match status" value="1"/>
</dbReference>
<dbReference type="Gene3D" id="1.10.510.10">
    <property type="entry name" value="Transferase(Phosphotransferase) domain 1"/>
    <property type="match status" value="1"/>
</dbReference>
<dbReference type="SUPFAM" id="SSF52058">
    <property type="entry name" value="L domain-like"/>
    <property type="match status" value="1"/>
</dbReference>
<evidence type="ECO:0000256" key="2">
    <source>
        <dbReference type="ARBA" id="ARBA00004236"/>
    </source>
</evidence>
<keyword evidence="23" id="KW-1185">Reference proteome</keyword>
<dbReference type="EC" id="2.7.11.1" evidence="4"/>
<dbReference type="InterPro" id="IPR032675">
    <property type="entry name" value="LRR_dom_sf"/>
</dbReference>
<organism evidence="22 23">
    <name type="scientific">Adiantum capillus-veneris</name>
    <name type="common">Maidenhair fern</name>
    <dbReference type="NCBI Taxonomy" id="13818"/>
    <lineage>
        <taxon>Eukaryota</taxon>
        <taxon>Viridiplantae</taxon>
        <taxon>Streptophyta</taxon>
        <taxon>Embryophyta</taxon>
        <taxon>Tracheophyta</taxon>
        <taxon>Polypodiopsida</taxon>
        <taxon>Polypodiidae</taxon>
        <taxon>Polypodiales</taxon>
        <taxon>Pteridineae</taxon>
        <taxon>Pteridaceae</taxon>
        <taxon>Vittarioideae</taxon>
        <taxon>Adiantum</taxon>
    </lineage>
</organism>
<proteinExistence type="inferred from homology"/>
<keyword evidence="6" id="KW-0433">Leucine-rich repeat</keyword>
<dbReference type="Pfam" id="PF00560">
    <property type="entry name" value="LRR_1"/>
    <property type="match status" value="4"/>
</dbReference>
<evidence type="ECO:0000256" key="9">
    <source>
        <dbReference type="ARBA" id="ARBA00022729"/>
    </source>
</evidence>
<feature type="signal peptide" evidence="20">
    <location>
        <begin position="1"/>
        <end position="30"/>
    </location>
</feature>
<dbReference type="PROSITE" id="PS00107">
    <property type="entry name" value="PROTEIN_KINASE_ATP"/>
    <property type="match status" value="1"/>
</dbReference>
<keyword evidence="16" id="KW-0325">Glycoprotein</keyword>
<feature type="domain" description="Protein kinase" evidence="21">
    <location>
        <begin position="707"/>
        <end position="1009"/>
    </location>
</feature>
<evidence type="ECO:0000313" key="23">
    <source>
        <dbReference type="Proteomes" id="UP000886520"/>
    </source>
</evidence>
<evidence type="ECO:0000256" key="10">
    <source>
        <dbReference type="ARBA" id="ARBA00022737"/>
    </source>
</evidence>
<evidence type="ECO:0000256" key="3">
    <source>
        <dbReference type="ARBA" id="ARBA00008684"/>
    </source>
</evidence>
<dbReference type="InterPro" id="IPR017441">
    <property type="entry name" value="Protein_kinase_ATP_BS"/>
</dbReference>
<dbReference type="GO" id="GO:0005524">
    <property type="term" value="F:ATP binding"/>
    <property type="evidence" value="ECO:0007669"/>
    <property type="project" value="UniProtKB-UniRule"/>
</dbReference>
<dbReference type="InterPro" id="IPR000719">
    <property type="entry name" value="Prot_kinase_dom"/>
</dbReference>
<dbReference type="FunFam" id="1.10.510.10:FF:000400">
    <property type="entry name" value="MDIS1-interacting receptor like kinase 1"/>
    <property type="match status" value="1"/>
</dbReference>
<dbReference type="Pfam" id="PF08263">
    <property type="entry name" value="LRRNT_2"/>
    <property type="match status" value="1"/>
</dbReference>
<dbReference type="PANTHER" id="PTHR48053:SF171">
    <property type="entry name" value="PROTEIN KINASE DOMAIN-CONTAINING PROTEIN"/>
    <property type="match status" value="1"/>
</dbReference>
<evidence type="ECO:0000256" key="16">
    <source>
        <dbReference type="ARBA" id="ARBA00023180"/>
    </source>
</evidence>
<dbReference type="PANTHER" id="PTHR48053">
    <property type="entry name" value="LEUCINE RICH REPEAT FAMILY PROTEIN, EXPRESSED"/>
    <property type="match status" value="1"/>
</dbReference>
<sequence>MGCCKHVNINQMLNMLSMLLLTGLAHPCRSLSPDGTALLQLKRTVVDAYNTLSSWSAADDVPCTWRGVTCSASTAQVTALDLSHFNLSGSLPAFPTFPPSLSSLNLCCNSFSGPLSASLFSNLSALTFLDISHNFFIGPFPSCCLPRSLLSLSAFSNNFTGPLPLNFSLSLPFLRLLDLAGSFFSGAIPPDYGHFPFLSYLSLSGNFLTGPIPPQLGNLSQLTHLVLGYNSFGHTPIPPQLGHLHNLLYLDLCCSSLSGIIPPQLGSLTSLDTLFLYANKLVGGIPLELGNMSSVMSFDVSNNSLSGSVPLQLGKLQKLTLLSLMCNNLSGALPIEIGRMRYLLTILVWNNSLSGSLPPELGKNSPLQWVDVSSNMFSGPIPPDLCFKQNLTKLIIFSNKFTGNIPDSLAKCQTLQRVRMQDNQLTSSIPEGFGSLMELTRLELQINQLNGKIPSDVSFSATLAYLDVSYNSLEGTLPPNLWSLSSIQALYAAGNKLTGNIPSGYGKCPFLTNLDLSQNLLSGNIPEALSNCQKLTTIQLQQNFLSGDIPSKLAHLPQLEFLDFSHNMLTGFIPQDFKTIPSLKGFNVSYNNLSGVLPSEGIFMTASPSSFVGNPGLMCGGILGPCSEINSGYELTKRVTWSLEWLLGCVLFIFTAVFLFVGWRYVVMRYGPQICHKEMEENLEDWPWRLTAFQRLCFSCNDVLEALKEENIVGRGGTGVVYKVEMPSGDVVAVKRLFGMQRDTHFEKDNGFRGEIDLLGSIRHRNIVRLLGYCSNNVNTLLVYEYMPNGSLGDALHSEQKSNVLADWMTRYNIAVGIAQGLCYLHHDCFPQVIHRDVKSNNILLDAHLEARVADFGVAKLIETNDSMSMIAGSYGYIAPEYAYTLKVNEKTDIYSFGVVLLELLTGRRPVESEYGDAVNIVEWVRAKMQIGRADCNSASAPATAATASCQGLQAPDLLDCNVGASCWWVREEMLLVLRIALLCTSRFPRDRPSMRDVITMLAEAKPRRKLPSSSLSTAGEEKKPPPSA</sequence>
<accession>A0A9D4V8T9</accession>
<dbReference type="Gene3D" id="3.30.200.20">
    <property type="entry name" value="Phosphorylase Kinase, domain 1"/>
    <property type="match status" value="1"/>
</dbReference>
<reference evidence="22" key="1">
    <citation type="submission" date="2021-01" db="EMBL/GenBank/DDBJ databases">
        <title>Adiantum capillus-veneris genome.</title>
        <authorList>
            <person name="Fang Y."/>
            <person name="Liao Q."/>
        </authorList>
    </citation>
    <scope>NUCLEOTIDE SEQUENCE</scope>
    <source>
        <strain evidence="22">H3</strain>
        <tissue evidence="22">Leaf</tissue>
    </source>
</reference>
<evidence type="ECO:0000256" key="13">
    <source>
        <dbReference type="ARBA" id="ARBA00022840"/>
    </source>
</evidence>
<dbReference type="InterPro" id="IPR013210">
    <property type="entry name" value="LRR_N_plant-typ"/>
</dbReference>
<dbReference type="FunFam" id="3.80.10.10:FF:000041">
    <property type="entry name" value="LRR receptor-like serine/threonine-protein kinase ERECTA"/>
    <property type="match status" value="1"/>
</dbReference>
<keyword evidence="7" id="KW-0808">Transferase</keyword>
<evidence type="ECO:0000256" key="6">
    <source>
        <dbReference type="ARBA" id="ARBA00022614"/>
    </source>
</evidence>
<feature type="region of interest" description="Disordered" evidence="18">
    <location>
        <begin position="1006"/>
        <end position="1029"/>
    </location>
</feature>
<dbReference type="GO" id="GO:0009791">
    <property type="term" value="P:post-embryonic development"/>
    <property type="evidence" value="ECO:0007669"/>
    <property type="project" value="UniProtKB-ARBA"/>
</dbReference>
<dbReference type="InterPro" id="IPR008271">
    <property type="entry name" value="Ser/Thr_kinase_AS"/>
</dbReference>
<comment type="caution">
    <text evidence="22">The sequence shown here is derived from an EMBL/GenBank/DDBJ whole genome shotgun (WGS) entry which is preliminary data.</text>
</comment>
<evidence type="ECO:0000313" key="22">
    <source>
        <dbReference type="EMBL" id="KAI5081929.1"/>
    </source>
</evidence>
<keyword evidence="13 17" id="KW-0067">ATP-binding</keyword>
<keyword evidence="9 20" id="KW-0732">Signal</keyword>
<dbReference type="FunFam" id="3.30.200.20:FF:000292">
    <property type="entry name" value="Leucine-rich repeat receptor-like serine/threonine-protein kinase BAM1"/>
    <property type="match status" value="1"/>
</dbReference>
<gene>
    <name evidence="22" type="ORF">GOP47_0001672</name>
</gene>
<feature type="transmembrane region" description="Helical" evidence="19">
    <location>
        <begin position="645"/>
        <end position="667"/>
    </location>
</feature>
<dbReference type="EMBL" id="JABFUD020000003">
    <property type="protein sequence ID" value="KAI5081929.1"/>
    <property type="molecule type" value="Genomic_DNA"/>
</dbReference>
<evidence type="ECO:0000256" key="17">
    <source>
        <dbReference type="PROSITE-ProRule" id="PRU10141"/>
    </source>
</evidence>
<dbReference type="OrthoDB" id="676979at2759"/>
<evidence type="ECO:0000256" key="11">
    <source>
        <dbReference type="ARBA" id="ARBA00022741"/>
    </source>
</evidence>
<dbReference type="InterPro" id="IPR011009">
    <property type="entry name" value="Kinase-like_dom_sf"/>
</dbReference>
<dbReference type="Pfam" id="PF13855">
    <property type="entry name" value="LRR_8"/>
    <property type="match status" value="1"/>
</dbReference>
<dbReference type="GO" id="GO:0005886">
    <property type="term" value="C:plasma membrane"/>
    <property type="evidence" value="ECO:0007669"/>
    <property type="project" value="UniProtKB-SubCell"/>
</dbReference>
<evidence type="ECO:0000256" key="5">
    <source>
        <dbReference type="ARBA" id="ARBA00022527"/>
    </source>
</evidence>
<dbReference type="AlphaFoldDB" id="A0A9D4V8T9"/>
<evidence type="ECO:0000256" key="4">
    <source>
        <dbReference type="ARBA" id="ARBA00012513"/>
    </source>
</evidence>
<evidence type="ECO:0000256" key="7">
    <source>
        <dbReference type="ARBA" id="ARBA00022679"/>
    </source>
</evidence>